<dbReference type="Proteomes" id="UP000592181">
    <property type="component" value="Unassembled WGS sequence"/>
</dbReference>
<comment type="caution">
    <text evidence="1">The sequence shown here is derived from an EMBL/GenBank/DDBJ whole genome shotgun (WGS) entry which is preliminary data.</text>
</comment>
<proteinExistence type="predicted"/>
<evidence type="ECO:0000313" key="2">
    <source>
        <dbReference type="Proteomes" id="UP000592181"/>
    </source>
</evidence>
<name>A0A852WZE8_9MICO</name>
<sequence>MALEITVAGRTIEDARRVVEHYARSHPRTLTRYDASTQECHDVISAEDVAASRVLASRISRAQGEEILELAASHHELLAQIPKEADLADADPAESQGLYDKGADLLTALQGPWVRVAKASKVLHLKRPALFPILDSGLTRLYRSCAAEAARRYPERGHRRMFWAAIRNDLRTNVDTLAELRKQISDADAQALTRDLTDLRLMDILAWEASRRSI</sequence>
<protein>
    <submittedName>
        <fullName evidence="1">Uncharacterized protein</fullName>
    </submittedName>
</protein>
<dbReference type="EMBL" id="JACBZX010000001">
    <property type="protein sequence ID" value="NYG35979.1"/>
    <property type="molecule type" value="Genomic_DNA"/>
</dbReference>
<evidence type="ECO:0000313" key="1">
    <source>
        <dbReference type="EMBL" id="NYG35979.1"/>
    </source>
</evidence>
<dbReference type="AlphaFoldDB" id="A0A852WZE8"/>
<keyword evidence="2" id="KW-1185">Reference proteome</keyword>
<organism evidence="1 2">
    <name type="scientific">Janibacter alkaliphilus</name>
    <dbReference type="NCBI Taxonomy" id="1069963"/>
    <lineage>
        <taxon>Bacteria</taxon>
        <taxon>Bacillati</taxon>
        <taxon>Actinomycetota</taxon>
        <taxon>Actinomycetes</taxon>
        <taxon>Micrococcales</taxon>
        <taxon>Intrasporangiaceae</taxon>
        <taxon>Janibacter</taxon>
    </lineage>
</organism>
<reference evidence="1 2" key="1">
    <citation type="submission" date="2020-07" db="EMBL/GenBank/DDBJ databases">
        <title>Sequencing the genomes of 1000 actinobacteria strains.</title>
        <authorList>
            <person name="Klenk H.-P."/>
        </authorList>
    </citation>
    <scope>NUCLEOTIDE SEQUENCE [LARGE SCALE GENOMIC DNA]</scope>
    <source>
        <strain evidence="1 2">DSM 24723</strain>
    </source>
</reference>
<dbReference type="InterPro" id="IPR046275">
    <property type="entry name" value="DUF6308"/>
</dbReference>
<dbReference type="RefSeq" id="WP_179461557.1">
    <property type="nucleotide sequence ID" value="NZ_JACBZX010000001.1"/>
</dbReference>
<accession>A0A852WZE8</accession>
<gene>
    <name evidence="1" type="ORF">BJY28_000448</name>
</gene>
<dbReference type="Pfam" id="PF19827">
    <property type="entry name" value="DUF6308"/>
    <property type="match status" value="1"/>
</dbReference>